<accession>A0A348AJC8</accession>
<keyword evidence="4" id="KW-1185">Reference proteome</keyword>
<dbReference type="Proteomes" id="UP000276437">
    <property type="component" value="Chromosome"/>
</dbReference>
<dbReference type="InterPro" id="IPR000073">
    <property type="entry name" value="AB_hydrolase_1"/>
</dbReference>
<gene>
    <name evidence="3" type="ORF">MAMMFC1_01847</name>
</gene>
<dbReference type="AlphaFoldDB" id="A0A348AJC8"/>
<dbReference type="KEGG" id="mana:MAMMFC1_01847"/>
<dbReference type="RefSeq" id="WP_126308233.1">
    <property type="nucleotide sequence ID" value="NZ_AP018449.1"/>
</dbReference>
<feature type="domain" description="AB hydrolase-1" evidence="2">
    <location>
        <begin position="102"/>
        <end position="206"/>
    </location>
</feature>
<sequence>MSVDHETKALKRKVWFQTFLVVLSILLVFLVIVNATGLAAGYIFYKQFCIWHTRFDSKGFQPLRVTLEEGIKNKHWQNVSLESRLGYVLQGTYLPNPTPSNNTVVFVHGIANSRLLGLWYAPIYLAAGYNVLVYDSRASGESGGRSVSWGYYEKYDLDQWIDWIEERHPNGIIGVHGVSMGAATALLHAEMNESSHRVKFYVADSGYTDLEELLIQQIDAAVNLHNPFWVKLLLRYSSIAANWQSGFRYQDVSPLRAVRNANTPILYLHGGADAVVPVSMSEQLYAATRGYAEKYIFPSDAHAMSVFNHQAEYQRRILRFMDTALKKQRQLF</sequence>
<evidence type="ECO:0000313" key="4">
    <source>
        <dbReference type="Proteomes" id="UP000276437"/>
    </source>
</evidence>
<dbReference type="SUPFAM" id="SSF53474">
    <property type="entry name" value="alpha/beta-Hydrolases"/>
    <property type="match status" value="1"/>
</dbReference>
<feature type="transmembrane region" description="Helical" evidence="1">
    <location>
        <begin position="20"/>
        <end position="45"/>
    </location>
</feature>
<evidence type="ECO:0000259" key="2">
    <source>
        <dbReference type="Pfam" id="PF00561"/>
    </source>
</evidence>
<keyword evidence="1" id="KW-1133">Transmembrane helix</keyword>
<keyword evidence="1" id="KW-0472">Membrane</keyword>
<proteinExistence type="predicted"/>
<evidence type="ECO:0000256" key="1">
    <source>
        <dbReference type="SAM" id="Phobius"/>
    </source>
</evidence>
<reference evidence="3 4" key="1">
    <citation type="journal article" date="2018" name="Int. J. Syst. Evol. Microbiol.">
        <title>Methylomusa anaerophila gen. nov., sp. nov., an anaerobic methanol-utilizing bacterium isolated from a microbial fuel cell.</title>
        <authorList>
            <person name="Amano N."/>
            <person name="Yamamuro A."/>
            <person name="Miyahara M."/>
            <person name="Kouzuma A."/>
            <person name="Abe T."/>
            <person name="Watanabe K."/>
        </authorList>
    </citation>
    <scope>NUCLEOTIDE SEQUENCE [LARGE SCALE GENOMIC DNA]</scope>
    <source>
        <strain evidence="3 4">MMFC1</strain>
    </source>
</reference>
<dbReference type="EMBL" id="AP018449">
    <property type="protein sequence ID" value="BBB91176.1"/>
    <property type="molecule type" value="Genomic_DNA"/>
</dbReference>
<dbReference type="InterPro" id="IPR052920">
    <property type="entry name" value="DNA-binding_regulatory"/>
</dbReference>
<dbReference type="OrthoDB" id="9776685at2"/>
<name>A0A348AJC8_9FIRM</name>
<dbReference type="Pfam" id="PF00561">
    <property type="entry name" value="Abhydrolase_1"/>
    <property type="match status" value="1"/>
</dbReference>
<organism evidence="3 4">
    <name type="scientific">Methylomusa anaerophila</name>
    <dbReference type="NCBI Taxonomy" id="1930071"/>
    <lineage>
        <taxon>Bacteria</taxon>
        <taxon>Bacillati</taxon>
        <taxon>Bacillota</taxon>
        <taxon>Negativicutes</taxon>
        <taxon>Selenomonadales</taxon>
        <taxon>Sporomusaceae</taxon>
        <taxon>Methylomusa</taxon>
    </lineage>
</organism>
<dbReference type="Gene3D" id="3.40.50.1820">
    <property type="entry name" value="alpha/beta hydrolase"/>
    <property type="match status" value="1"/>
</dbReference>
<evidence type="ECO:0000313" key="3">
    <source>
        <dbReference type="EMBL" id="BBB91176.1"/>
    </source>
</evidence>
<protein>
    <submittedName>
        <fullName evidence="3">Esterase</fullName>
    </submittedName>
</protein>
<keyword evidence="1" id="KW-0812">Transmembrane</keyword>
<dbReference type="PANTHER" id="PTHR43358:SF5">
    <property type="entry name" value="EXPORTED PROTEIN"/>
    <property type="match status" value="1"/>
</dbReference>
<dbReference type="InterPro" id="IPR029058">
    <property type="entry name" value="AB_hydrolase_fold"/>
</dbReference>
<dbReference type="PANTHER" id="PTHR43358">
    <property type="entry name" value="ALPHA/BETA-HYDROLASE"/>
    <property type="match status" value="1"/>
</dbReference>